<comment type="subcellular location">
    <subcellularLocation>
        <location evidence="1">Cell membrane</location>
        <topology evidence="1">Multi-pass membrane protein</topology>
    </subcellularLocation>
</comment>
<gene>
    <name evidence="9" type="ORF">Q7514_31055</name>
</gene>
<evidence type="ECO:0000256" key="2">
    <source>
        <dbReference type="ARBA" id="ARBA00022448"/>
    </source>
</evidence>
<reference evidence="9 10" key="1">
    <citation type="submission" date="2023-07" db="EMBL/GenBank/DDBJ databases">
        <authorList>
            <person name="Girao M."/>
            <person name="Carvalho M.F."/>
        </authorList>
    </citation>
    <scope>NUCLEOTIDE SEQUENCE [LARGE SCALE GENOMIC DNA]</scope>
    <source>
        <strain evidence="9 10">YIM65754</strain>
    </source>
</reference>
<proteinExistence type="predicted"/>
<dbReference type="CDD" id="cd06173">
    <property type="entry name" value="MFS_MefA_like"/>
    <property type="match status" value="1"/>
</dbReference>
<dbReference type="PANTHER" id="PTHR43266">
    <property type="entry name" value="MACROLIDE-EFFLUX PROTEIN"/>
    <property type="match status" value="1"/>
</dbReference>
<evidence type="ECO:0000256" key="4">
    <source>
        <dbReference type="ARBA" id="ARBA00022692"/>
    </source>
</evidence>
<dbReference type="PANTHER" id="PTHR43266:SF2">
    <property type="entry name" value="MAJOR FACILITATOR SUPERFAMILY (MFS) PROFILE DOMAIN-CONTAINING PROTEIN"/>
    <property type="match status" value="1"/>
</dbReference>
<feature type="transmembrane region" description="Helical" evidence="7">
    <location>
        <begin position="349"/>
        <end position="372"/>
    </location>
</feature>
<dbReference type="Proteomes" id="UP001336020">
    <property type="component" value="Unassembled WGS sequence"/>
</dbReference>
<keyword evidence="2" id="KW-0813">Transport</keyword>
<feature type="transmembrane region" description="Helical" evidence="7">
    <location>
        <begin position="12"/>
        <end position="34"/>
    </location>
</feature>
<dbReference type="InterPro" id="IPR036259">
    <property type="entry name" value="MFS_trans_sf"/>
</dbReference>
<name>A0ABU7LK93_9NOCA</name>
<evidence type="ECO:0000256" key="5">
    <source>
        <dbReference type="ARBA" id="ARBA00022989"/>
    </source>
</evidence>
<keyword evidence="3" id="KW-1003">Cell membrane</keyword>
<dbReference type="EMBL" id="JAUTXY010000025">
    <property type="protein sequence ID" value="MEE2061974.1"/>
    <property type="molecule type" value="Genomic_DNA"/>
</dbReference>
<dbReference type="InterPro" id="IPR011701">
    <property type="entry name" value="MFS"/>
</dbReference>
<feature type="domain" description="Major facilitator superfamily (MFS) profile" evidence="8">
    <location>
        <begin position="9"/>
        <end position="402"/>
    </location>
</feature>
<protein>
    <submittedName>
        <fullName evidence="9">MFS transporter</fullName>
    </submittedName>
</protein>
<evidence type="ECO:0000256" key="6">
    <source>
        <dbReference type="ARBA" id="ARBA00023136"/>
    </source>
</evidence>
<feature type="transmembrane region" description="Helical" evidence="7">
    <location>
        <begin position="282"/>
        <end position="303"/>
    </location>
</feature>
<feature type="transmembrane region" description="Helical" evidence="7">
    <location>
        <begin position="309"/>
        <end position="328"/>
    </location>
</feature>
<keyword evidence="5 7" id="KW-1133">Transmembrane helix</keyword>
<organism evidence="9 10">
    <name type="scientific">Rhodococcus artemisiae</name>
    <dbReference type="NCBI Taxonomy" id="714159"/>
    <lineage>
        <taxon>Bacteria</taxon>
        <taxon>Bacillati</taxon>
        <taxon>Actinomycetota</taxon>
        <taxon>Actinomycetes</taxon>
        <taxon>Mycobacteriales</taxon>
        <taxon>Nocardiaceae</taxon>
        <taxon>Rhodococcus</taxon>
    </lineage>
</organism>
<sequence>MLRTLAHPVFRLLFTAQAVALVGTGLLTLALGLLAYDLAGSDAGAVLGTALAIKMLAYVAVAPVIAALTDRLPRKTVLITADVVRAVVALALPFVAQVWQIYVLIFVLQAASATFTPAFQSTIPSVLEDEDDYTAALSLSRLAHDLEAVLSPMLAAAVLLVIDYNILFVGTVLGFAASGLLVWTTSLPTLPLPDRGQPLRARITAGARVMTARPVLRALLVMNLVVAAATALVLVNTVVYVRDLLGGSNTGVAVTLGCYGAGSMAVALILPQVSSEVPDRTVMLAGCTVLPIGLTAVAVVMFVDPGPALGWAVLATMWVMLGAGTSLVNTPSARLLRYQSTTSTRSAVFTAQFSLSHACFLLTYPIAGWMGARAGQPVAAATLALLATLAVVVATRLWPRSVSAKATEPATT</sequence>
<comment type="caution">
    <text evidence="9">The sequence shown here is derived from an EMBL/GenBank/DDBJ whole genome shotgun (WGS) entry which is preliminary data.</text>
</comment>
<evidence type="ECO:0000256" key="1">
    <source>
        <dbReference type="ARBA" id="ARBA00004651"/>
    </source>
</evidence>
<dbReference type="Gene3D" id="1.20.1250.20">
    <property type="entry name" value="MFS general substrate transporter like domains"/>
    <property type="match status" value="1"/>
</dbReference>
<keyword evidence="4 7" id="KW-0812">Transmembrane</keyword>
<evidence type="ECO:0000313" key="9">
    <source>
        <dbReference type="EMBL" id="MEE2061974.1"/>
    </source>
</evidence>
<evidence type="ECO:0000259" key="8">
    <source>
        <dbReference type="PROSITE" id="PS50850"/>
    </source>
</evidence>
<feature type="transmembrane region" description="Helical" evidence="7">
    <location>
        <begin position="46"/>
        <end position="69"/>
    </location>
</feature>
<dbReference type="Pfam" id="PF07690">
    <property type="entry name" value="MFS_1"/>
    <property type="match status" value="1"/>
</dbReference>
<evidence type="ECO:0000256" key="7">
    <source>
        <dbReference type="SAM" id="Phobius"/>
    </source>
</evidence>
<dbReference type="InterPro" id="IPR020846">
    <property type="entry name" value="MFS_dom"/>
</dbReference>
<evidence type="ECO:0000313" key="10">
    <source>
        <dbReference type="Proteomes" id="UP001336020"/>
    </source>
</evidence>
<dbReference type="PROSITE" id="PS50850">
    <property type="entry name" value="MFS"/>
    <property type="match status" value="1"/>
</dbReference>
<feature type="transmembrane region" description="Helical" evidence="7">
    <location>
        <begin position="251"/>
        <end position="270"/>
    </location>
</feature>
<feature type="transmembrane region" description="Helical" evidence="7">
    <location>
        <begin position="378"/>
        <end position="398"/>
    </location>
</feature>
<keyword evidence="10" id="KW-1185">Reference proteome</keyword>
<evidence type="ECO:0000256" key="3">
    <source>
        <dbReference type="ARBA" id="ARBA00022475"/>
    </source>
</evidence>
<accession>A0ABU7LK93</accession>
<feature type="transmembrane region" description="Helical" evidence="7">
    <location>
        <begin position="148"/>
        <end position="167"/>
    </location>
</feature>
<feature type="transmembrane region" description="Helical" evidence="7">
    <location>
        <begin position="214"/>
        <end position="239"/>
    </location>
</feature>
<keyword evidence="6 7" id="KW-0472">Membrane</keyword>
<dbReference type="SUPFAM" id="SSF103473">
    <property type="entry name" value="MFS general substrate transporter"/>
    <property type="match status" value="1"/>
</dbReference>